<name>A0ABS5VAM4_9MOLU</name>
<dbReference type="EMBL" id="JAHFWK010000016">
    <property type="protein sequence ID" value="MBT1576843.1"/>
    <property type="molecule type" value="Genomic_DNA"/>
</dbReference>
<reference evidence="2" key="1">
    <citation type="journal article" date="2022" name="Forests">
        <title>Identification of Endophytic Microbiota of Phytoplasma-Infected Russian Olive Trees Elaeagnus angustifolia L. in the Northwest of Iran.</title>
        <authorList>
            <person name="Azizpour N."/>
            <person name="Nematollahi S."/>
            <person name="Khakvar R."/>
            <person name="Jamshidi M."/>
            <person name="Norouzi-Beirami M.H."/>
        </authorList>
    </citation>
    <scope>NUCLEOTIDE SEQUENCE [LARGE SCALE GENOMIC DNA]</scope>
    <source>
        <strain evidence="2">TBZ1</strain>
    </source>
</reference>
<organism evidence="1 2">
    <name type="scientific">'Elaeagnus angustifolia' witches'-broom phytoplasma</name>
    <dbReference type="NCBI Taxonomy" id="1538355"/>
    <lineage>
        <taxon>Bacteria</taxon>
        <taxon>Bacillati</taxon>
        <taxon>Mycoplasmatota</taxon>
        <taxon>Mollicutes</taxon>
        <taxon>Acholeplasmatales</taxon>
        <taxon>Acholeplasmataceae</taxon>
        <taxon>Candidatus Phytoplasma</taxon>
        <taxon>16SrI (Aster yellows group)</taxon>
    </lineage>
</organism>
<accession>A0ABS5VAM4</accession>
<sequence>MQTPQIIKVSSPLQSVVNTLNKARDLVKKDGIDLQVTKVNYYTEGTDLISFGKVDGLIYFNIALFHFFRHILISKLLFKT</sequence>
<evidence type="ECO:0000313" key="2">
    <source>
        <dbReference type="Proteomes" id="UP000707147"/>
    </source>
</evidence>
<protein>
    <submittedName>
        <fullName evidence="1">Uncharacterized protein</fullName>
    </submittedName>
</protein>
<dbReference type="Proteomes" id="UP000707147">
    <property type="component" value="Unassembled WGS sequence"/>
</dbReference>
<comment type="caution">
    <text evidence="1">The sequence shown here is derived from an EMBL/GenBank/DDBJ whole genome shotgun (WGS) entry which is preliminary data.</text>
</comment>
<proteinExistence type="predicted"/>
<keyword evidence="2" id="KW-1185">Reference proteome</keyword>
<gene>
    <name evidence="1" type="ORF">KEC49_01500</name>
</gene>
<evidence type="ECO:0000313" key="1">
    <source>
        <dbReference type="EMBL" id="MBT1576843.1"/>
    </source>
</evidence>